<organism evidence="10">
    <name type="scientific">Laodelphax striatellus</name>
    <name type="common">Small brown planthopper</name>
    <name type="synonym">Delphax striatella</name>
    <dbReference type="NCBI Taxonomy" id="195883"/>
    <lineage>
        <taxon>Eukaryota</taxon>
        <taxon>Metazoa</taxon>
        <taxon>Ecdysozoa</taxon>
        <taxon>Arthropoda</taxon>
        <taxon>Hexapoda</taxon>
        <taxon>Insecta</taxon>
        <taxon>Pterygota</taxon>
        <taxon>Neoptera</taxon>
        <taxon>Paraneoptera</taxon>
        <taxon>Hemiptera</taxon>
        <taxon>Auchenorrhyncha</taxon>
        <taxon>Fulgoroidea</taxon>
        <taxon>Delphacidae</taxon>
        <taxon>Criomorphinae</taxon>
        <taxon>Laodelphax</taxon>
    </lineage>
</organism>
<comment type="similarity">
    <text evidence="2">Belongs to the GST superfamily. Theta family.</text>
</comment>
<dbReference type="InterPro" id="IPR040075">
    <property type="entry name" value="GST_N_Theta"/>
</dbReference>
<keyword evidence="6 10" id="KW-0808">Transferase</keyword>
<dbReference type="Pfam" id="PF02798">
    <property type="entry name" value="GST_N"/>
    <property type="match status" value="1"/>
</dbReference>
<dbReference type="InterPro" id="IPR036282">
    <property type="entry name" value="Glutathione-S-Trfase_C_sf"/>
</dbReference>
<dbReference type="Gene3D" id="1.20.1050.10">
    <property type="match status" value="1"/>
</dbReference>
<evidence type="ECO:0000313" key="10">
    <source>
        <dbReference type="EMBL" id="AEY80033.1"/>
    </source>
</evidence>
<name>H2DMI1_LAOST</name>
<dbReference type="InterPro" id="IPR036249">
    <property type="entry name" value="Thioredoxin-like_sf"/>
</dbReference>
<dbReference type="PANTHER" id="PTHR43917:SF8">
    <property type="entry name" value="GH16740P-RELATED"/>
    <property type="match status" value="1"/>
</dbReference>
<comment type="subunit">
    <text evidence="3">Homodimer.</text>
</comment>
<dbReference type="InterPro" id="IPR010987">
    <property type="entry name" value="Glutathione-S-Trfase_C-like"/>
</dbReference>
<feature type="domain" description="GST N-terminal" evidence="8">
    <location>
        <begin position="6"/>
        <end position="87"/>
    </location>
</feature>
<protein>
    <recommendedName>
        <fullName evidence="4">glutathione transferase</fullName>
        <ecNumber evidence="4">2.5.1.18</ecNumber>
    </recommendedName>
</protein>
<evidence type="ECO:0000259" key="9">
    <source>
        <dbReference type="PROSITE" id="PS50405"/>
    </source>
</evidence>
<comment type="catalytic activity">
    <reaction evidence="7">
        <text>RX + glutathione = an S-substituted glutathione + a halide anion + H(+)</text>
        <dbReference type="Rhea" id="RHEA:16437"/>
        <dbReference type="ChEBI" id="CHEBI:15378"/>
        <dbReference type="ChEBI" id="CHEBI:16042"/>
        <dbReference type="ChEBI" id="CHEBI:17792"/>
        <dbReference type="ChEBI" id="CHEBI:57925"/>
        <dbReference type="ChEBI" id="CHEBI:90779"/>
        <dbReference type="EC" id="2.5.1.18"/>
    </reaction>
</comment>
<dbReference type="PROSITE" id="PS50405">
    <property type="entry name" value="GST_CTER"/>
    <property type="match status" value="1"/>
</dbReference>
<dbReference type="SUPFAM" id="SSF52833">
    <property type="entry name" value="Thioredoxin-like"/>
    <property type="match status" value="1"/>
</dbReference>
<evidence type="ECO:0000256" key="5">
    <source>
        <dbReference type="ARBA" id="ARBA00022490"/>
    </source>
</evidence>
<evidence type="ECO:0000256" key="1">
    <source>
        <dbReference type="ARBA" id="ARBA00004496"/>
    </source>
</evidence>
<sequence length="236" mass="27384">MSTRQSVVTFYYHLLSQPSRALKIFLDRNQIKYIPKEVQLAQGEHLQPEFEAINPFKKVPCISHNGFILTESVAILRYLCREFDVADHWYPKDSLLQARVDEFLEWQHIELRAPLAMYFRTKFLMPMITGKPPNQETVNKMYKMMIVGCDKVENIWLKDKPYLCGNSISIADILGACEIEQPRMAGYDPTEGRPKLNEWMNRIKTDLDPHYADAHTYLNAVIKKNAGKSSENVSKL</sequence>
<keyword evidence="5" id="KW-0963">Cytoplasm</keyword>
<dbReference type="CDD" id="cd03050">
    <property type="entry name" value="GST_N_Theta"/>
    <property type="match status" value="1"/>
</dbReference>
<dbReference type="PROSITE" id="PS50404">
    <property type="entry name" value="GST_NTER"/>
    <property type="match status" value="1"/>
</dbReference>
<dbReference type="PANTHER" id="PTHR43917">
    <property type="match status" value="1"/>
</dbReference>
<dbReference type="EMBL" id="JN628445">
    <property type="protein sequence ID" value="AEY80033.1"/>
    <property type="molecule type" value="mRNA"/>
</dbReference>
<dbReference type="SFLD" id="SFLDG01153">
    <property type="entry name" value="Main.4:_Theta-like"/>
    <property type="match status" value="1"/>
</dbReference>
<evidence type="ECO:0000256" key="7">
    <source>
        <dbReference type="ARBA" id="ARBA00047960"/>
    </source>
</evidence>
<dbReference type="AlphaFoldDB" id="H2DMI1"/>
<dbReference type="InterPro" id="IPR040079">
    <property type="entry name" value="Glutathione_S-Trfase"/>
</dbReference>
<proteinExistence type="evidence at transcript level"/>
<dbReference type="FunFam" id="3.40.30.10:FF:000176">
    <property type="entry name" value="Glutathione S-transferase theta-1"/>
    <property type="match status" value="1"/>
</dbReference>
<dbReference type="CDD" id="cd03183">
    <property type="entry name" value="GST_C_Theta"/>
    <property type="match status" value="1"/>
</dbReference>
<evidence type="ECO:0000256" key="2">
    <source>
        <dbReference type="ARBA" id="ARBA00009899"/>
    </source>
</evidence>
<dbReference type="InterPro" id="IPR004045">
    <property type="entry name" value="Glutathione_S-Trfase_N"/>
</dbReference>
<comment type="subcellular location">
    <subcellularLocation>
        <location evidence="1">Cytoplasm</location>
    </subcellularLocation>
</comment>
<dbReference type="Gene3D" id="3.40.30.10">
    <property type="entry name" value="Glutaredoxin"/>
    <property type="match status" value="1"/>
</dbReference>
<dbReference type="InterPro" id="IPR004046">
    <property type="entry name" value="GST_C"/>
</dbReference>
<evidence type="ECO:0000259" key="8">
    <source>
        <dbReference type="PROSITE" id="PS50404"/>
    </source>
</evidence>
<dbReference type="SUPFAM" id="SSF47616">
    <property type="entry name" value="GST C-terminal domain-like"/>
    <property type="match status" value="1"/>
</dbReference>
<reference evidence="10" key="2">
    <citation type="journal article" date="2012" name="Pest Manag. Sci.">
        <title>Identification and expression profiles of nine glutathione S-transferase genes from the important rice phloem sap-sucker and virus vector Laodelphax striatellus (Fallen) (Hemiptera: Delphacidae).</title>
        <authorList>
            <person name="Zhou W.W."/>
            <person name="Li X.W."/>
            <person name="Quan Y.H."/>
            <person name="Cheng J."/>
            <person name="Zhang C.X."/>
            <person name="Gurr G."/>
            <person name="Zhu Z.R."/>
        </authorList>
    </citation>
    <scope>NUCLEOTIDE SEQUENCE</scope>
</reference>
<dbReference type="GO" id="GO:0006749">
    <property type="term" value="P:glutathione metabolic process"/>
    <property type="evidence" value="ECO:0007669"/>
    <property type="project" value="TreeGrafter"/>
</dbReference>
<evidence type="ECO:0000256" key="4">
    <source>
        <dbReference type="ARBA" id="ARBA00012452"/>
    </source>
</evidence>
<accession>H2DMI1</accession>
<dbReference type="EC" id="2.5.1.18" evidence="4"/>
<dbReference type="InterPro" id="IPR040077">
    <property type="entry name" value="GST_C_Theta"/>
</dbReference>
<dbReference type="SFLD" id="SFLDS00019">
    <property type="entry name" value="Glutathione_Transferase_(cytos"/>
    <property type="match status" value="1"/>
</dbReference>
<dbReference type="InterPro" id="IPR051369">
    <property type="entry name" value="GST_Theta"/>
</dbReference>
<dbReference type="GO" id="GO:0004364">
    <property type="term" value="F:glutathione transferase activity"/>
    <property type="evidence" value="ECO:0007669"/>
    <property type="project" value="UniProtKB-EC"/>
</dbReference>
<dbReference type="SFLD" id="SFLDG00358">
    <property type="entry name" value="Main_(cytGST)"/>
    <property type="match status" value="1"/>
</dbReference>
<dbReference type="GO" id="GO:0005737">
    <property type="term" value="C:cytoplasm"/>
    <property type="evidence" value="ECO:0007669"/>
    <property type="project" value="UniProtKB-SubCell"/>
</dbReference>
<feature type="domain" description="GST C-terminal" evidence="9">
    <location>
        <begin position="93"/>
        <end position="236"/>
    </location>
</feature>
<evidence type="ECO:0000256" key="6">
    <source>
        <dbReference type="ARBA" id="ARBA00022679"/>
    </source>
</evidence>
<evidence type="ECO:0000256" key="3">
    <source>
        <dbReference type="ARBA" id="ARBA00011738"/>
    </source>
</evidence>
<dbReference type="Pfam" id="PF00043">
    <property type="entry name" value="GST_C"/>
    <property type="match status" value="1"/>
</dbReference>
<reference evidence="10" key="1">
    <citation type="submission" date="2011-08" db="EMBL/GenBank/DDBJ databases">
        <authorList>
            <person name="Zhou W.-W."/>
            <person name="Zhu Z.-R."/>
        </authorList>
    </citation>
    <scope>NUCLEOTIDE SEQUENCE</scope>
</reference>
<dbReference type="FunFam" id="1.20.1050.10:FF:000008">
    <property type="entry name" value="Glutathione S-transferase theta-1"/>
    <property type="match status" value="1"/>
</dbReference>